<protein>
    <submittedName>
        <fullName evidence="2">Uncharacterized protein</fullName>
    </submittedName>
</protein>
<feature type="transmembrane region" description="Helical" evidence="1">
    <location>
        <begin position="198"/>
        <end position="221"/>
    </location>
</feature>
<evidence type="ECO:0000313" key="3">
    <source>
        <dbReference type="Proteomes" id="UP000014523"/>
    </source>
</evidence>
<feature type="transmembrane region" description="Helical" evidence="1">
    <location>
        <begin position="42"/>
        <end position="63"/>
    </location>
</feature>
<evidence type="ECO:0000313" key="2">
    <source>
        <dbReference type="EMBL" id="EPF70581.1"/>
    </source>
</evidence>
<reference evidence="2 3" key="1">
    <citation type="submission" date="2013-06" db="EMBL/GenBank/DDBJ databases">
        <title>The Genome Sequence of Acinetobacter gyllenbergii CIP 110306.</title>
        <authorList>
            <consortium name="The Broad Institute Genome Sequencing Platform"/>
            <consortium name="The Broad Institute Genome Sequencing Center for Infectious Disease"/>
            <person name="Cerqueira G."/>
            <person name="Feldgarden M."/>
            <person name="Courvalin P."/>
            <person name="Perichon B."/>
            <person name="Grillot-Courvalin C."/>
            <person name="Clermont D."/>
            <person name="Rocha E."/>
            <person name="Yoon E.-J."/>
            <person name="Nemec A."/>
            <person name="Young S.K."/>
            <person name="Zeng Q."/>
            <person name="Gargeya S."/>
            <person name="Fitzgerald M."/>
            <person name="Abouelleil A."/>
            <person name="Alvarado L."/>
            <person name="Berlin A.M."/>
            <person name="Chapman S.B."/>
            <person name="Dewar J."/>
            <person name="Goldberg J."/>
            <person name="Griggs A."/>
            <person name="Gujja S."/>
            <person name="Hansen M."/>
            <person name="Howarth C."/>
            <person name="Imamovic A."/>
            <person name="Larimer J."/>
            <person name="McCowan C."/>
            <person name="Murphy C."/>
            <person name="Pearson M."/>
            <person name="Priest M."/>
            <person name="Roberts A."/>
            <person name="Saif S."/>
            <person name="Shea T."/>
            <person name="Sykes S."/>
            <person name="Wortman J."/>
            <person name="Nusbaum C."/>
            <person name="Birren B."/>
        </authorList>
    </citation>
    <scope>NUCLEOTIDE SEQUENCE [LARGE SCALE GENOMIC DNA]</scope>
    <source>
        <strain evidence="2 3">CIP 110306</strain>
    </source>
</reference>
<keyword evidence="1" id="KW-0472">Membrane</keyword>
<dbReference type="EMBL" id="ATGG01000060">
    <property type="protein sequence ID" value="EPF70581.1"/>
    <property type="molecule type" value="Genomic_DNA"/>
</dbReference>
<keyword evidence="1" id="KW-1133">Transmembrane helix</keyword>
<feature type="transmembrane region" description="Helical" evidence="1">
    <location>
        <begin position="101"/>
        <end position="120"/>
    </location>
</feature>
<keyword evidence="3" id="KW-1185">Reference proteome</keyword>
<organism evidence="2 3">
    <name type="scientific">Acinetobacter gyllenbergii CIP 110306 = MTCC 11365</name>
    <dbReference type="NCBI Taxonomy" id="1217657"/>
    <lineage>
        <taxon>Bacteria</taxon>
        <taxon>Pseudomonadati</taxon>
        <taxon>Pseudomonadota</taxon>
        <taxon>Gammaproteobacteria</taxon>
        <taxon>Moraxellales</taxon>
        <taxon>Moraxellaceae</taxon>
        <taxon>Acinetobacter</taxon>
    </lineage>
</organism>
<name>A0A829HBS1_9GAMM</name>
<feature type="transmembrane region" description="Helical" evidence="1">
    <location>
        <begin position="163"/>
        <end position="186"/>
    </location>
</feature>
<dbReference type="RefSeq" id="WP_016542185.1">
    <property type="nucleotide sequence ID" value="NZ_ASQH01000015.1"/>
</dbReference>
<evidence type="ECO:0000256" key="1">
    <source>
        <dbReference type="SAM" id="Phobius"/>
    </source>
</evidence>
<comment type="caution">
    <text evidence="2">The sequence shown here is derived from an EMBL/GenBank/DDBJ whole genome shotgun (WGS) entry which is preliminary data.</text>
</comment>
<gene>
    <name evidence="2" type="ORF">F957_03981</name>
</gene>
<proteinExistence type="predicted"/>
<feature type="transmembrane region" description="Helical" evidence="1">
    <location>
        <begin position="12"/>
        <end position="36"/>
    </location>
</feature>
<accession>A0A829HBS1</accession>
<sequence>MSLKLSDFDCKYFVKNHFIMNLVLGFLTFLIFFSSISANSDLINFLLTLAFIFYFSFCVYIRVKSKSSILDYARHRYLSCYLSSFCFFLLSLLVALDLGDFYFFGYIFIYFVLFVFIWFYNRIELRSNTYWSLLDEAFFSKDDIELYDFFFLISKHKYKTSNLSVIAAIVISQIAFVFTMNGFLKISPAYESSILPGVFLFISCFIIINMRLHVIFPYYFLKQYEDDESMRNLHN</sequence>
<dbReference type="AlphaFoldDB" id="A0A829HBS1"/>
<dbReference type="Proteomes" id="UP000014523">
    <property type="component" value="Unassembled WGS sequence"/>
</dbReference>
<keyword evidence="1" id="KW-0812">Transmembrane</keyword>
<feature type="transmembrane region" description="Helical" evidence="1">
    <location>
        <begin position="75"/>
        <end position="95"/>
    </location>
</feature>